<organism evidence="3 4">
    <name type="scientific">Fusarium sarcochroum</name>
    <dbReference type="NCBI Taxonomy" id="1208366"/>
    <lineage>
        <taxon>Eukaryota</taxon>
        <taxon>Fungi</taxon>
        <taxon>Dikarya</taxon>
        <taxon>Ascomycota</taxon>
        <taxon>Pezizomycotina</taxon>
        <taxon>Sordariomycetes</taxon>
        <taxon>Hypocreomycetidae</taxon>
        <taxon>Hypocreales</taxon>
        <taxon>Nectriaceae</taxon>
        <taxon>Fusarium</taxon>
        <taxon>Fusarium lateritium species complex</taxon>
    </lineage>
</organism>
<dbReference type="InterPro" id="IPR003165">
    <property type="entry name" value="Piwi"/>
</dbReference>
<dbReference type="SUPFAM" id="SSF101690">
    <property type="entry name" value="PAZ domain"/>
    <property type="match status" value="1"/>
</dbReference>
<dbReference type="InterPro" id="IPR012337">
    <property type="entry name" value="RNaseH-like_sf"/>
</dbReference>
<feature type="compositionally biased region" description="Gly residues" evidence="1">
    <location>
        <begin position="115"/>
        <end position="126"/>
    </location>
</feature>
<dbReference type="SUPFAM" id="SSF53098">
    <property type="entry name" value="Ribonuclease H-like"/>
    <property type="match status" value="1"/>
</dbReference>
<feature type="compositionally biased region" description="Gly residues" evidence="1">
    <location>
        <begin position="95"/>
        <end position="107"/>
    </location>
</feature>
<dbReference type="SMART" id="SM00950">
    <property type="entry name" value="Piwi"/>
    <property type="match status" value="1"/>
</dbReference>
<evidence type="ECO:0000313" key="4">
    <source>
        <dbReference type="Proteomes" id="UP000622797"/>
    </source>
</evidence>
<feature type="compositionally biased region" description="Basic and acidic residues" evidence="1">
    <location>
        <begin position="64"/>
        <end position="94"/>
    </location>
</feature>
<name>A0A8H4TW66_9HYPO</name>
<dbReference type="InterPro" id="IPR036397">
    <property type="entry name" value="RNaseH_sf"/>
</dbReference>
<dbReference type="InterPro" id="IPR003100">
    <property type="entry name" value="PAZ_dom"/>
</dbReference>
<dbReference type="Pfam" id="PF08699">
    <property type="entry name" value="ArgoL1"/>
    <property type="match status" value="1"/>
</dbReference>
<dbReference type="Pfam" id="PF02170">
    <property type="entry name" value="PAZ"/>
    <property type="match status" value="1"/>
</dbReference>
<comment type="caution">
    <text evidence="3">The sequence shown here is derived from an EMBL/GenBank/DDBJ whole genome shotgun (WGS) entry which is preliminary data.</text>
</comment>
<feature type="compositionally biased region" description="Gly residues" evidence="1">
    <location>
        <begin position="19"/>
        <end position="58"/>
    </location>
</feature>
<dbReference type="InterPro" id="IPR036085">
    <property type="entry name" value="PAZ_dom_sf"/>
</dbReference>
<feature type="region of interest" description="Disordered" evidence="1">
    <location>
        <begin position="1"/>
        <end position="139"/>
    </location>
</feature>
<dbReference type="InterPro" id="IPR045246">
    <property type="entry name" value="Piwi_ago-like"/>
</dbReference>
<dbReference type="Proteomes" id="UP000622797">
    <property type="component" value="Unassembled WGS sequence"/>
</dbReference>
<protein>
    <recommendedName>
        <fullName evidence="2">Piwi domain-containing protein</fullName>
    </recommendedName>
</protein>
<evidence type="ECO:0000256" key="1">
    <source>
        <dbReference type="SAM" id="MobiDB-lite"/>
    </source>
</evidence>
<dbReference type="Gene3D" id="3.40.50.2300">
    <property type="match status" value="1"/>
</dbReference>
<feature type="region of interest" description="Disordered" evidence="1">
    <location>
        <begin position="224"/>
        <end position="250"/>
    </location>
</feature>
<dbReference type="Gene3D" id="2.170.260.10">
    <property type="entry name" value="paz domain"/>
    <property type="match status" value="1"/>
</dbReference>
<dbReference type="Gene3D" id="3.30.420.10">
    <property type="entry name" value="Ribonuclease H-like superfamily/Ribonuclease H"/>
    <property type="match status" value="1"/>
</dbReference>
<dbReference type="EMBL" id="JABEXW010000370">
    <property type="protein sequence ID" value="KAF4965125.1"/>
    <property type="molecule type" value="Genomic_DNA"/>
</dbReference>
<dbReference type="AlphaFoldDB" id="A0A8H4TW66"/>
<dbReference type="SMART" id="SM01163">
    <property type="entry name" value="DUF1785"/>
    <property type="match status" value="1"/>
</dbReference>
<proteinExistence type="predicted"/>
<accession>A0A8H4TW66</accession>
<feature type="compositionally biased region" description="Basic residues" evidence="1">
    <location>
        <begin position="233"/>
        <end position="242"/>
    </location>
</feature>
<dbReference type="CDD" id="cd02846">
    <property type="entry name" value="PAZ_argonaute_like"/>
    <property type="match status" value="1"/>
</dbReference>
<reference evidence="3" key="1">
    <citation type="journal article" date="2020" name="BMC Genomics">
        <title>Correction to: Identification and distribution of gene clusters required for synthesis of sphingolipid metabolism inhibitors in diverse species of the filamentous fungus Fusarium.</title>
        <authorList>
            <person name="Kim H.S."/>
            <person name="Lohmar J.M."/>
            <person name="Busman M."/>
            <person name="Brown D.W."/>
            <person name="Naumann T.A."/>
            <person name="Divon H.H."/>
            <person name="Lysoe E."/>
            <person name="Uhlig S."/>
            <person name="Proctor R.H."/>
        </authorList>
    </citation>
    <scope>NUCLEOTIDE SEQUENCE</scope>
    <source>
        <strain evidence="3">NRRL 20472</strain>
    </source>
</reference>
<dbReference type="PROSITE" id="PS50822">
    <property type="entry name" value="PIWI"/>
    <property type="match status" value="1"/>
</dbReference>
<dbReference type="OrthoDB" id="10252740at2759"/>
<feature type="domain" description="Piwi" evidence="2">
    <location>
        <begin position="759"/>
        <end position="1072"/>
    </location>
</feature>
<sequence>MADRGDRGGRGGRGRGGRGGRGGVPYEGRGGGRGGGYQEGGRGGGYQEGRGGGRGGTAGSSEFRGGRGRGEGGFRGRGRGDGGRGDFRGGHGGDFRGGFSGPRGGRGGFDRGRGGPRGGRGGGRGGFEPPVFTVGSTVPQPDDAITKLEDEVVRHQTASVDKLASKMGKLAVGDSQNQDKFPPRPAFGTRGLPVTLWANYFKVDTQITLIYKYTMTVKEIVPEKEETKERTAKPKGKGKPGKSTKPDSREVKGRKLYFVIREALNELTNNDKKLLLATEFKSQLVSLRKIEFENNDNTLRLSIVSQVNPARTDVFEVAFHGPSEARVDNMLKYVNSTTGASNDAPSASGDSDDPAKALAFPKFPDVVDALNVIFGFIPRSKIDEISAVGSSRFFSFKDGGITTDMTMMGRPLIAARGYFQSLRLGTGRLLLNTNVTHGVFKISGKCDEIFRNLDAFAAQRSDRRGFNKLKLLNKFLPKTRVWVTFKLSNEKEVRRPKSIYGLASAFEIRKAWSGPNPPKFDNDWDFVGPENVSFYMEANGQSRYVTVAEYYKQKYNAILGKFPVINLGTAAKPSFFPAEFVEIQPGQSVKAKLSSRESTQMVNFACRSPYANALSITTDARATLGLDDEMLGHSDIQVSKQLLTVQGRVLPVPAVAYLDFKKKPMEIRPEKASWNMRNIKVYRSGKPITRWTYVNVVPDRRSGPVGADVVNKFAQFMKGMDIPIAGPARPLTEVIDYQQFSRGGVETFLQWAQKNGMEFVLVILGTTESEYYGRIKTLADTTYGIHTCCVQGEKFGKGQPGYFANAALKWNLKAGGVNHKLSREFGIIKEGKTMVVGYDVTHPTNMPTNKSDAAPSLVGLVATIDRDMGQWPSASWEQSSKQEMLDETLTDAFKSRLELWQKHNGQKLPDNIVIFRDGVSEGQFAQVLQKELPRIRIACNSKYPKDRAPKLTIVVSVKRHQTRFYPTTDEKLGVNNNVENGTVVDRGVTQARYWDFYLTAHASLKGTARPAHYTVLLDEIFRAKHGAEAANELEKFTHELCYLFGRATKAVSICPPAYYADIVCTRARVYRPEFFDVSDVESVTTAGPGSSASGSKQIHPTLVNSMYYI</sequence>
<evidence type="ECO:0000313" key="3">
    <source>
        <dbReference type="EMBL" id="KAF4965125.1"/>
    </source>
</evidence>
<dbReference type="InterPro" id="IPR032474">
    <property type="entry name" value="Argonaute_N"/>
</dbReference>
<dbReference type="PANTHER" id="PTHR22891">
    <property type="entry name" value="EUKARYOTIC TRANSLATION INITIATION FACTOR 2C"/>
    <property type="match status" value="1"/>
</dbReference>
<gene>
    <name evidence="3" type="ORF">FSARC_7042</name>
</gene>
<dbReference type="InterPro" id="IPR014811">
    <property type="entry name" value="ArgoL1"/>
</dbReference>
<dbReference type="CDD" id="cd04657">
    <property type="entry name" value="Piwi_ago-like"/>
    <property type="match status" value="1"/>
</dbReference>
<dbReference type="InterPro" id="IPR032472">
    <property type="entry name" value="ArgoL2"/>
</dbReference>
<dbReference type="Pfam" id="PF16486">
    <property type="entry name" value="ArgoN"/>
    <property type="match status" value="1"/>
</dbReference>
<dbReference type="Pfam" id="PF16488">
    <property type="entry name" value="ArgoL2"/>
    <property type="match status" value="1"/>
</dbReference>
<keyword evidence="4" id="KW-1185">Reference proteome</keyword>
<evidence type="ECO:0000259" key="2">
    <source>
        <dbReference type="PROSITE" id="PS50822"/>
    </source>
</evidence>
<reference evidence="3" key="2">
    <citation type="submission" date="2020-05" db="EMBL/GenBank/DDBJ databases">
        <authorList>
            <person name="Kim H.-S."/>
            <person name="Proctor R.H."/>
            <person name="Brown D.W."/>
        </authorList>
    </citation>
    <scope>NUCLEOTIDE SEQUENCE</scope>
    <source>
        <strain evidence="3">NRRL 20472</strain>
    </source>
</reference>
<dbReference type="Pfam" id="PF02171">
    <property type="entry name" value="Piwi"/>
    <property type="match status" value="1"/>
</dbReference>
<dbReference type="GO" id="GO:0003723">
    <property type="term" value="F:RNA binding"/>
    <property type="evidence" value="ECO:0007669"/>
    <property type="project" value="InterPro"/>
</dbReference>